<dbReference type="Pfam" id="PF07690">
    <property type="entry name" value="MFS_1"/>
    <property type="match status" value="1"/>
</dbReference>
<keyword evidence="3" id="KW-0812">Transmembrane</keyword>
<evidence type="ECO:0008006" key="6">
    <source>
        <dbReference type="Google" id="ProtNLM"/>
    </source>
</evidence>
<dbReference type="InterPro" id="IPR011701">
    <property type="entry name" value="MFS"/>
</dbReference>
<dbReference type="Gene3D" id="1.20.1250.20">
    <property type="entry name" value="MFS general substrate transporter like domains"/>
    <property type="match status" value="1"/>
</dbReference>
<protein>
    <recommendedName>
        <fullName evidence="6">Major facilitator superfamily (MFS) profile domain-containing protein</fullName>
    </recommendedName>
</protein>
<feature type="transmembrane region" description="Helical" evidence="3">
    <location>
        <begin position="274"/>
        <end position="295"/>
    </location>
</feature>
<feature type="transmembrane region" description="Helical" evidence="3">
    <location>
        <begin position="435"/>
        <end position="454"/>
    </location>
</feature>
<name>A0A0D2HKV7_9EURO</name>
<dbReference type="Proteomes" id="UP000053411">
    <property type="component" value="Unassembled WGS sequence"/>
</dbReference>
<dbReference type="VEuPathDB" id="FungiDB:Z520_00986"/>
<dbReference type="GO" id="GO:0016020">
    <property type="term" value="C:membrane"/>
    <property type="evidence" value="ECO:0007669"/>
    <property type="project" value="UniProtKB-SubCell"/>
</dbReference>
<evidence type="ECO:0000313" key="4">
    <source>
        <dbReference type="EMBL" id="KIY02521.1"/>
    </source>
</evidence>
<feature type="transmembrane region" description="Helical" evidence="3">
    <location>
        <begin position="201"/>
        <end position="219"/>
    </location>
</feature>
<dbReference type="InterPro" id="IPR036259">
    <property type="entry name" value="MFS_trans_sf"/>
</dbReference>
<dbReference type="EMBL" id="KN848063">
    <property type="protein sequence ID" value="KIY02521.1"/>
    <property type="molecule type" value="Genomic_DNA"/>
</dbReference>
<dbReference type="SUPFAM" id="SSF103473">
    <property type="entry name" value="MFS general substrate transporter"/>
    <property type="match status" value="1"/>
</dbReference>
<keyword evidence="3" id="KW-1133">Transmembrane helix</keyword>
<keyword evidence="5" id="KW-1185">Reference proteome</keyword>
<dbReference type="PANTHER" id="PTHR11360">
    <property type="entry name" value="MONOCARBOXYLATE TRANSPORTER"/>
    <property type="match status" value="1"/>
</dbReference>
<dbReference type="GeneID" id="27706732"/>
<accession>A0A0D2HKV7</accession>
<evidence type="ECO:0000313" key="5">
    <source>
        <dbReference type="Proteomes" id="UP000053411"/>
    </source>
</evidence>
<dbReference type="InterPro" id="IPR050327">
    <property type="entry name" value="Proton-linked_MCT"/>
</dbReference>
<feature type="transmembrane region" description="Helical" evidence="3">
    <location>
        <begin position="335"/>
        <end position="359"/>
    </location>
</feature>
<comment type="subcellular location">
    <subcellularLocation>
        <location evidence="1">Membrane</location>
        <topology evidence="1">Multi-pass membrane protein</topology>
    </subcellularLocation>
</comment>
<keyword evidence="3" id="KW-0472">Membrane</keyword>
<dbReference type="PANTHER" id="PTHR11360:SF130">
    <property type="entry name" value="MAJOR FACILITATOR SUPERFAMILY (MFS) PROFILE DOMAIN-CONTAINING PROTEIN-RELATED"/>
    <property type="match status" value="1"/>
</dbReference>
<feature type="transmembrane region" description="Helical" evidence="3">
    <location>
        <begin position="112"/>
        <end position="130"/>
    </location>
</feature>
<evidence type="ECO:0000256" key="2">
    <source>
        <dbReference type="ARBA" id="ARBA00006727"/>
    </source>
</evidence>
<gene>
    <name evidence="4" type="ORF">Z520_00986</name>
</gene>
<sequence length="463" mass="50098">MEDRVEVDEISRIQRDIQNEKEHVVEIDTSTGDIPLTTSNLQKSAGVLSKTLSRVRTPDIADPGPPPDGGFRAWATAFAAHLVIFNTWGFINSFGVFQTYYVQVMRIGDPSAVAWIGTTQVFVLFGMGTFTGRALDAGFFNIQYIGGSVVYIVGLFLLSLCREYWQIFLAQTLCVGFGYGLAFVPTLALLSTYFAHKRSTALGIAVTGSATGGLVFPAIAETMLPKAGFPWTIRTMAFVQLLLAVVAFLFLKPRLPPRKSGPVVEWSAFKEAPYTLYIIGSFLYFWSVYVGFFFIGSFGRDALGTSQATSINLLMVMNGVGVPSRILPAYIAQRWVGALNLMIPLVIVAGMILYCWMAVDSVTGLWIFSVAYGVVAAGIQALFPVVLTSLTSDPKMIGVRTGMGFSIAGIAVLTGPPIAGALIQSEGGRFTGLQLFSATSMMAAAVVLLCVRWVTVGWKRAKL</sequence>
<dbReference type="AlphaFoldDB" id="A0A0D2HKV7"/>
<feature type="transmembrane region" description="Helical" evidence="3">
    <location>
        <begin position="231"/>
        <end position="251"/>
    </location>
</feature>
<feature type="transmembrane region" description="Helical" evidence="3">
    <location>
        <begin position="71"/>
        <end position="91"/>
    </location>
</feature>
<feature type="transmembrane region" description="Helical" evidence="3">
    <location>
        <begin position="173"/>
        <end position="195"/>
    </location>
</feature>
<dbReference type="GO" id="GO:0022857">
    <property type="term" value="F:transmembrane transporter activity"/>
    <property type="evidence" value="ECO:0007669"/>
    <property type="project" value="InterPro"/>
</dbReference>
<comment type="similarity">
    <text evidence="2">Belongs to the major facilitator superfamily. Monocarboxylate porter (TC 2.A.1.13) family.</text>
</comment>
<feature type="transmembrane region" description="Helical" evidence="3">
    <location>
        <begin position="142"/>
        <end position="161"/>
    </location>
</feature>
<evidence type="ECO:0000256" key="3">
    <source>
        <dbReference type="SAM" id="Phobius"/>
    </source>
</evidence>
<proteinExistence type="inferred from homology"/>
<feature type="transmembrane region" description="Helical" evidence="3">
    <location>
        <begin position="402"/>
        <end position="423"/>
    </location>
</feature>
<feature type="transmembrane region" description="Helical" evidence="3">
    <location>
        <begin position="365"/>
        <end position="390"/>
    </location>
</feature>
<organism evidence="4 5">
    <name type="scientific">Fonsecaea multimorphosa CBS 102226</name>
    <dbReference type="NCBI Taxonomy" id="1442371"/>
    <lineage>
        <taxon>Eukaryota</taxon>
        <taxon>Fungi</taxon>
        <taxon>Dikarya</taxon>
        <taxon>Ascomycota</taxon>
        <taxon>Pezizomycotina</taxon>
        <taxon>Eurotiomycetes</taxon>
        <taxon>Chaetothyriomycetidae</taxon>
        <taxon>Chaetothyriales</taxon>
        <taxon>Herpotrichiellaceae</taxon>
        <taxon>Fonsecaea</taxon>
    </lineage>
</organism>
<dbReference type="OrthoDB" id="6499973at2759"/>
<dbReference type="RefSeq" id="XP_016636643.1">
    <property type="nucleotide sequence ID" value="XM_016771504.1"/>
</dbReference>
<reference evidence="4 5" key="1">
    <citation type="submission" date="2015-01" db="EMBL/GenBank/DDBJ databases">
        <title>The Genome Sequence of Fonsecaea multimorphosa CBS 102226.</title>
        <authorList>
            <consortium name="The Broad Institute Genomics Platform"/>
            <person name="Cuomo C."/>
            <person name="de Hoog S."/>
            <person name="Gorbushina A."/>
            <person name="Stielow B."/>
            <person name="Teixiera M."/>
            <person name="Abouelleil A."/>
            <person name="Chapman S.B."/>
            <person name="Priest M."/>
            <person name="Young S.K."/>
            <person name="Wortman J."/>
            <person name="Nusbaum C."/>
            <person name="Birren B."/>
        </authorList>
    </citation>
    <scope>NUCLEOTIDE SEQUENCE [LARGE SCALE GENOMIC DNA]</scope>
    <source>
        <strain evidence="4 5">CBS 102226</strain>
    </source>
</reference>
<evidence type="ECO:0000256" key="1">
    <source>
        <dbReference type="ARBA" id="ARBA00004141"/>
    </source>
</evidence>